<feature type="region of interest" description="Disordered" evidence="3">
    <location>
        <begin position="253"/>
        <end position="329"/>
    </location>
</feature>
<feature type="compositionally biased region" description="Acidic residues" evidence="3">
    <location>
        <begin position="197"/>
        <end position="220"/>
    </location>
</feature>
<dbReference type="AlphaFoldDB" id="A0A6L8LEZ1"/>
<dbReference type="InterPro" id="IPR011049">
    <property type="entry name" value="Serralysin-like_metalloprot_C"/>
</dbReference>
<dbReference type="RefSeq" id="WP_160972328.1">
    <property type="nucleotide sequence ID" value="NZ_WWEN01000002.1"/>
</dbReference>
<feature type="compositionally biased region" description="Acidic residues" evidence="3">
    <location>
        <begin position="260"/>
        <end position="269"/>
    </location>
</feature>
<dbReference type="PRINTS" id="PR00313">
    <property type="entry name" value="CABNDNGRPT"/>
</dbReference>
<comment type="caution">
    <text evidence="4">The sequence shown here is derived from an EMBL/GenBank/DDBJ whole genome shotgun (WGS) entry which is preliminary data.</text>
</comment>
<dbReference type="GO" id="GO:0005576">
    <property type="term" value="C:extracellular region"/>
    <property type="evidence" value="ECO:0007669"/>
    <property type="project" value="UniProtKB-SubCell"/>
</dbReference>
<dbReference type="Pfam" id="PF00353">
    <property type="entry name" value="HemolysinCabind"/>
    <property type="match status" value="3"/>
</dbReference>
<dbReference type="PANTHER" id="PTHR38340:SF1">
    <property type="entry name" value="S-LAYER PROTEIN"/>
    <property type="match status" value="1"/>
</dbReference>
<sequence length="503" mass="54284">MSQESEDHYIFTFDANNAITAVIEVDAFGNEENDPIGADETYELIEGRVVKTETDEDGTETTVYEQDPDTGLWSEVSDSETDGEDDAAESGYGMGDGDRYMFTFDDTGTTVLGLSEVHDDGSIEPEWISPNETYQVSGDYVVEIETDHSTQEWTIFQLEAETGYYVGVAEGYGALDMTALDDIVAAAATSTDYQRDDNDDYYEDSGDDDEFHGEDGDDGDDYYHGGEGQDGVTYVGTTNTQVDLRLTEAQNTGHGYDLFDGIEDIESGEGDDHLEGNEQHNHLRGNSGSDYLSGWEGDDSLEGGEGHDTLSGGDGNDSLSGGDTETDLSDNMYGGAGNDTMDGGYGNDAMYGGLDDDDMIGWFGADTMAGNEGHDHMNGHALSDQMFGGDGDDFLNGGYGHDRLNGGAGADQFFHLGVEGHGSDWIQDYNAAEGDVLVFGNTEATADQFQVNFVETPFAGQADVEEAFVIYRPTGQIMWALIDGAEQEQINLMIGSETFDLLA</sequence>
<proteinExistence type="predicted"/>
<name>A0A6L8LEZ1_9RHOB</name>
<evidence type="ECO:0000256" key="1">
    <source>
        <dbReference type="ARBA" id="ARBA00004613"/>
    </source>
</evidence>
<dbReference type="InterPro" id="IPR018511">
    <property type="entry name" value="Hemolysin-typ_Ca-bd_CS"/>
</dbReference>
<dbReference type="InterPro" id="IPR001343">
    <property type="entry name" value="Hemolysn_Ca-bd"/>
</dbReference>
<feature type="region of interest" description="Disordered" evidence="3">
    <location>
        <begin position="194"/>
        <end position="231"/>
    </location>
</feature>
<dbReference type="InterPro" id="IPR050557">
    <property type="entry name" value="RTX_toxin/Mannuronan_C5-epim"/>
</dbReference>
<reference evidence="4 5" key="1">
    <citation type="submission" date="2020-01" db="EMBL/GenBank/DDBJ databases">
        <authorList>
            <person name="Chen S."/>
        </authorList>
    </citation>
    <scope>NUCLEOTIDE SEQUENCE [LARGE SCALE GENOMIC DNA]</scope>
    <source>
        <strain evidence="4 5">GS-10</strain>
    </source>
</reference>
<keyword evidence="5" id="KW-1185">Reference proteome</keyword>
<dbReference type="GO" id="GO:0005509">
    <property type="term" value="F:calcium ion binding"/>
    <property type="evidence" value="ECO:0007669"/>
    <property type="project" value="InterPro"/>
</dbReference>
<dbReference type="PROSITE" id="PS00330">
    <property type="entry name" value="HEMOLYSIN_CALCIUM"/>
    <property type="match status" value="3"/>
</dbReference>
<evidence type="ECO:0000256" key="3">
    <source>
        <dbReference type="SAM" id="MobiDB-lite"/>
    </source>
</evidence>
<protein>
    <submittedName>
        <fullName evidence="4">Uncharacterized protein</fullName>
    </submittedName>
</protein>
<feature type="compositionally biased region" description="Basic and acidic residues" evidence="3">
    <location>
        <begin position="270"/>
        <end position="281"/>
    </location>
</feature>
<dbReference type="Gene3D" id="2.150.10.10">
    <property type="entry name" value="Serralysin-like metalloprotease, C-terminal"/>
    <property type="match status" value="2"/>
</dbReference>
<evidence type="ECO:0000313" key="4">
    <source>
        <dbReference type="EMBL" id="MYM54647.1"/>
    </source>
</evidence>
<feature type="compositionally biased region" description="Acidic residues" evidence="3">
    <location>
        <begin position="77"/>
        <end position="88"/>
    </location>
</feature>
<keyword evidence="2" id="KW-0964">Secreted</keyword>
<gene>
    <name evidence="4" type="ORF">GR167_04975</name>
</gene>
<feature type="region of interest" description="Disordered" evidence="3">
    <location>
        <begin position="50"/>
        <end position="95"/>
    </location>
</feature>
<dbReference type="PANTHER" id="PTHR38340">
    <property type="entry name" value="S-LAYER PROTEIN"/>
    <property type="match status" value="1"/>
</dbReference>
<dbReference type="EMBL" id="WWEN01000002">
    <property type="protein sequence ID" value="MYM54647.1"/>
    <property type="molecule type" value="Genomic_DNA"/>
</dbReference>
<organism evidence="4 5">
    <name type="scientific">Thalassovita mangrovi</name>
    <dbReference type="NCBI Taxonomy" id="2692236"/>
    <lineage>
        <taxon>Bacteria</taxon>
        <taxon>Pseudomonadati</taxon>
        <taxon>Pseudomonadota</taxon>
        <taxon>Alphaproteobacteria</taxon>
        <taxon>Rhodobacterales</taxon>
        <taxon>Roseobacteraceae</taxon>
        <taxon>Thalassovita</taxon>
    </lineage>
</organism>
<evidence type="ECO:0000313" key="5">
    <source>
        <dbReference type="Proteomes" id="UP000479043"/>
    </source>
</evidence>
<dbReference type="Proteomes" id="UP000479043">
    <property type="component" value="Unassembled WGS sequence"/>
</dbReference>
<dbReference type="SUPFAM" id="SSF51120">
    <property type="entry name" value="beta-Roll"/>
    <property type="match status" value="2"/>
</dbReference>
<comment type="subcellular location">
    <subcellularLocation>
        <location evidence="1">Secreted</location>
    </subcellularLocation>
</comment>
<accession>A0A6L8LEZ1</accession>
<evidence type="ECO:0000256" key="2">
    <source>
        <dbReference type="ARBA" id="ARBA00022525"/>
    </source>
</evidence>